<evidence type="ECO:0000256" key="3">
    <source>
        <dbReference type="ARBA" id="ARBA00023034"/>
    </source>
</evidence>
<evidence type="ECO:0000256" key="1">
    <source>
        <dbReference type="ARBA" id="ARBA00004395"/>
    </source>
</evidence>
<evidence type="ECO:0000259" key="7">
    <source>
        <dbReference type="Pfam" id="PF10392"/>
    </source>
</evidence>
<dbReference type="PANTHER" id="PTHR13228">
    <property type="entry name" value="CONSERVED OLIGOMERIC GOLGI COMPLEX COMPONENT 5"/>
    <property type="match status" value="1"/>
</dbReference>
<dbReference type="Proteomes" id="UP000054558">
    <property type="component" value="Unassembled WGS sequence"/>
</dbReference>
<proteinExistence type="predicted"/>
<reference evidence="9 10" key="1">
    <citation type="journal article" date="2014" name="Nat. Commun.">
        <title>Klebsormidium flaccidum genome reveals primary factors for plant terrestrial adaptation.</title>
        <authorList>
            <person name="Hori K."/>
            <person name="Maruyama F."/>
            <person name="Fujisawa T."/>
            <person name="Togashi T."/>
            <person name="Yamamoto N."/>
            <person name="Seo M."/>
            <person name="Sato S."/>
            <person name="Yamada T."/>
            <person name="Mori H."/>
            <person name="Tajima N."/>
            <person name="Moriyama T."/>
            <person name="Ikeuchi M."/>
            <person name="Watanabe M."/>
            <person name="Wada H."/>
            <person name="Kobayashi K."/>
            <person name="Saito M."/>
            <person name="Masuda T."/>
            <person name="Sasaki-Sekimoto Y."/>
            <person name="Mashiguchi K."/>
            <person name="Awai K."/>
            <person name="Shimojima M."/>
            <person name="Masuda S."/>
            <person name="Iwai M."/>
            <person name="Nobusawa T."/>
            <person name="Narise T."/>
            <person name="Kondo S."/>
            <person name="Saito H."/>
            <person name="Sato R."/>
            <person name="Murakawa M."/>
            <person name="Ihara Y."/>
            <person name="Oshima-Yamada Y."/>
            <person name="Ohtaka K."/>
            <person name="Satoh M."/>
            <person name="Sonobe K."/>
            <person name="Ishii M."/>
            <person name="Ohtani R."/>
            <person name="Kanamori-Sato M."/>
            <person name="Honoki R."/>
            <person name="Miyazaki D."/>
            <person name="Mochizuki H."/>
            <person name="Umetsu J."/>
            <person name="Higashi K."/>
            <person name="Shibata D."/>
            <person name="Kamiya Y."/>
            <person name="Sato N."/>
            <person name="Nakamura Y."/>
            <person name="Tabata S."/>
            <person name="Ida S."/>
            <person name="Kurokawa K."/>
            <person name="Ohta H."/>
        </authorList>
    </citation>
    <scope>NUCLEOTIDE SEQUENCE [LARGE SCALE GENOMIC DNA]</scope>
    <source>
        <strain evidence="9 10">NIES-2285</strain>
    </source>
</reference>
<dbReference type="InterPro" id="IPR019465">
    <property type="entry name" value="Cog5"/>
</dbReference>
<dbReference type="AlphaFoldDB" id="A0A1Y1HNB7"/>
<keyword evidence="4" id="KW-0472">Membrane</keyword>
<feature type="compositionally biased region" description="Polar residues" evidence="6">
    <location>
        <begin position="114"/>
        <end position="125"/>
    </location>
</feature>
<evidence type="ECO:0000259" key="8">
    <source>
        <dbReference type="Pfam" id="PF20649"/>
    </source>
</evidence>
<dbReference type="Pfam" id="PF20649">
    <property type="entry name" value="COG5_C"/>
    <property type="match status" value="1"/>
</dbReference>
<organism evidence="9 10">
    <name type="scientific">Klebsormidium nitens</name>
    <name type="common">Green alga</name>
    <name type="synonym">Ulothrix nitens</name>
    <dbReference type="NCBI Taxonomy" id="105231"/>
    <lineage>
        <taxon>Eukaryota</taxon>
        <taxon>Viridiplantae</taxon>
        <taxon>Streptophyta</taxon>
        <taxon>Klebsormidiophyceae</taxon>
        <taxon>Klebsormidiales</taxon>
        <taxon>Klebsormidiaceae</taxon>
        <taxon>Klebsormidium</taxon>
    </lineage>
</organism>
<dbReference type="GO" id="GO:0000139">
    <property type="term" value="C:Golgi membrane"/>
    <property type="evidence" value="ECO:0007669"/>
    <property type="project" value="UniProtKB-SubCell"/>
</dbReference>
<protein>
    <recommendedName>
        <fullName evidence="2">Conserved oligomeric Golgi complex subunit 5</fullName>
    </recommendedName>
</protein>
<dbReference type="InterPro" id="IPR049176">
    <property type="entry name" value="COG5_N"/>
</dbReference>
<dbReference type="PANTHER" id="PTHR13228:SF3">
    <property type="entry name" value="CONSERVED OLIGOMERIC GOLGI COMPLEX SUBUNIT 5"/>
    <property type="match status" value="1"/>
</dbReference>
<dbReference type="STRING" id="105231.A0A1Y1HNB7"/>
<keyword evidence="3" id="KW-0333">Golgi apparatus</keyword>
<dbReference type="EMBL" id="DF236975">
    <property type="protein sequence ID" value="GAQ79222.1"/>
    <property type="molecule type" value="Genomic_DNA"/>
</dbReference>
<keyword evidence="5" id="KW-0175">Coiled coil</keyword>
<dbReference type="GO" id="GO:0017119">
    <property type="term" value="C:Golgi transport complex"/>
    <property type="evidence" value="ECO:0000318"/>
    <property type="project" value="GO_Central"/>
</dbReference>
<evidence type="ECO:0000256" key="6">
    <source>
        <dbReference type="SAM" id="MobiDB-lite"/>
    </source>
</evidence>
<dbReference type="GO" id="GO:0006891">
    <property type="term" value="P:intra-Golgi vesicle-mediated transport"/>
    <property type="evidence" value="ECO:0000318"/>
    <property type="project" value="GO_Central"/>
</dbReference>
<evidence type="ECO:0000256" key="5">
    <source>
        <dbReference type="SAM" id="Coils"/>
    </source>
</evidence>
<evidence type="ECO:0000256" key="2">
    <source>
        <dbReference type="ARBA" id="ARBA00020974"/>
    </source>
</evidence>
<feature type="coiled-coil region" evidence="5">
    <location>
        <begin position="205"/>
        <end position="232"/>
    </location>
</feature>
<dbReference type="OrthoDB" id="18786at2759"/>
<dbReference type="OMA" id="MMVEYFE"/>
<evidence type="ECO:0000313" key="10">
    <source>
        <dbReference type="Proteomes" id="UP000054558"/>
    </source>
</evidence>
<dbReference type="InterPro" id="IPR048485">
    <property type="entry name" value="COG5_helical"/>
</dbReference>
<keyword evidence="10" id="KW-1185">Reference proteome</keyword>
<accession>A0A1Y1HNB7</accession>
<evidence type="ECO:0000313" key="9">
    <source>
        <dbReference type="EMBL" id="GAQ79222.1"/>
    </source>
</evidence>
<sequence>MDVAFRSAETLSRQFPKCARLIRALDDCNRKHRNHVEQGIVCRQLNHSVAECLLKIVCGPELERVTDLCGSQGTKAKKRQCADAKCSSLSSGGYNSPKSLQRYGSTALGRRASISESPRAGSSGSLVEKPAQAQTSLEDIKKDETFAKFLEDEFNATDFASQALHSGSAASSSRKLQEGILLLEKQLRTEVVNRHDELLAQVSSLKDTENVLAVVRAEVESLRSSVQRVRNEIADPYKQIKLKTRQLAALHGTVELLRYVIRVLKLTGKLREQVESKSGRLDLAKAAQLYSEIDGIRKEADLGGLEAVEAEMGWLSEVSQRIRTEAMKSLEAGMESLNQAEVGSVLQVYYNMGELRQTVEQLMGKYRVQLTKAISAALDMKAISADQRAAPGPGGVARAGTPGLGTAPKAREALWQRMTSCFEAVHGVMVAVWHLQRVLAKKRDPITHVCFLTEAVPEGDPRPTERMWESFTKVLANQMKSAFSASSFCKETFVNGYPKLAGMLDALLERLARDTDVKGVAPAVKPEDKASLSLAVEPFQNAYLAQSLKRMQEAVNTLFPQGMRASIPNSDQMSRLASGLLEELGAVQPDPTLTGLVMRGVGTALQLLAERAEYQVATGPDARQVTGPATAAQLRNFAICHHLQELHAKLAAAIPALPSAATQAALGAALGAIHTVASEAVTPLFRAMVERIEALLLQIHDQAWGADVLADDVGGAPANCSRYMEEVERAVLHFRQEFLSKLLVGMGPAKAGGVNTLGAEENIVLGLTKRMASRILLVFVRHAALVRPLSEAGKLRLVRDISVLEFAVGEKLYPVEQLGAPYRAVRAFRPLLFLETDQFPTSPLLHELLPSTVLHHLFSRAPEELRSPHARANATPASYSSYMDDRSEEDIWKRIKASLDAYAQLVKARGDKEFSPIYPLMMSLGQSLLEDYASGSK</sequence>
<dbReference type="Pfam" id="PF10392">
    <property type="entry name" value="COG5_N"/>
    <property type="match status" value="1"/>
</dbReference>
<comment type="subcellular location">
    <subcellularLocation>
        <location evidence="1">Golgi apparatus membrane</location>
        <topology evidence="1">Peripheral membrane protein</topology>
    </subcellularLocation>
</comment>
<feature type="region of interest" description="Disordered" evidence="6">
    <location>
        <begin position="105"/>
        <end position="137"/>
    </location>
</feature>
<name>A0A1Y1HNB7_KLENI</name>
<feature type="domain" description="Conserved oligomeric Golgi complex subunit 5 helical" evidence="8">
    <location>
        <begin position="302"/>
        <end position="506"/>
    </location>
</feature>
<evidence type="ECO:0000256" key="4">
    <source>
        <dbReference type="ARBA" id="ARBA00023136"/>
    </source>
</evidence>
<gene>
    <name evidence="9" type="ORF">KFL_000260380</name>
</gene>
<feature type="domain" description="Conserved oligomeric Golgi complex subunit 5 N-terminal" evidence="7">
    <location>
        <begin position="148"/>
        <end position="270"/>
    </location>
</feature>